<proteinExistence type="predicted"/>
<comment type="caution">
    <text evidence="7">The sequence shown here is derived from an EMBL/GenBank/DDBJ whole genome shotgun (WGS) entry which is preliminary data.</text>
</comment>
<dbReference type="EMBL" id="JBGGTQ010000008">
    <property type="protein sequence ID" value="MEZ0493861.1"/>
    <property type="molecule type" value="Genomic_DNA"/>
</dbReference>
<evidence type="ECO:0000256" key="4">
    <source>
        <dbReference type="ARBA" id="ARBA00023136"/>
    </source>
</evidence>
<feature type="chain" id="PRO_5045375673" evidence="5">
    <location>
        <begin position="26"/>
        <end position="321"/>
    </location>
</feature>
<evidence type="ECO:0000256" key="1">
    <source>
        <dbReference type="ARBA" id="ARBA00004236"/>
    </source>
</evidence>
<feature type="signal peptide" evidence="5">
    <location>
        <begin position="1"/>
        <end position="25"/>
    </location>
</feature>
<protein>
    <submittedName>
        <fullName evidence="7">Glycine betaine ABC transporter substrate-binding protein</fullName>
    </submittedName>
</protein>
<feature type="domain" description="ABC-type glycine betaine transport system substrate-binding" evidence="6">
    <location>
        <begin position="49"/>
        <end position="310"/>
    </location>
</feature>
<evidence type="ECO:0000256" key="5">
    <source>
        <dbReference type="SAM" id="SignalP"/>
    </source>
</evidence>
<keyword evidence="3" id="KW-1003">Cell membrane</keyword>
<dbReference type="PROSITE" id="PS51257">
    <property type="entry name" value="PROKAR_LIPOPROTEIN"/>
    <property type="match status" value="1"/>
</dbReference>
<comment type="subcellular location">
    <subcellularLocation>
        <location evidence="1">Cell membrane</location>
    </subcellularLocation>
</comment>
<evidence type="ECO:0000256" key="2">
    <source>
        <dbReference type="ARBA" id="ARBA00022448"/>
    </source>
</evidence>
<keyword evidence="8" id="KW-1185">Reference proteome</keyword>
<gene>
    <name evidence="7" type="ORF">AB2L28_16610</name>
</gene>
<dbReference type="Proteomes" id="UP001566476">
    <property type="component" value="Unassembled WGS sequence"/>
</dbReference>
<dbReference type="Gene3D" id="3.40.190.10">
    <property type="entry name" value="Periplasmic binding protein-like II"/>
    <property type="match status" value="1"/>
</dbReference>
<dbReference type="SUPFAM" id="SSF53850">
    <property type="entry name" value="Periplasmic binding protein-like II"/>
    <property type="match status" value="1"/>
</dbReference>
<dbReference type="CDD" id="cd13639">
    <property type="entry name" value="PBP2_OpuAC_like"/>
    <property type="match status" value="1"/>
</dbReference>
<dbReference type="Pfam" id="PF04069">
    <property type="entry name" value="OpuAC"/>
    <property type="match status" value="1"/>
</dbReference>
<keyword evidence="2" id="KW-0813">Transport</keyword>
<dbReference type="InterPro" id="IPR007210">
    <property type="entry name" value="ABC_Gly_betaine_transp_sub-bd"/>
</dbReference>
<keyword evidence="5" id="KW-0732">Signal</keyword>
<evidence type="ECO:0000259" key="6">
    <source>
        <dbReference type="Pfam" id="PF04069"/>
    </source>
</evidence>
<dbReference type="PANTHER" id="PTHR47737:SF1">
    <property type="entry name" value="GLYCINE BETAINE_PROLINE BETAINE TRANSPORT SYSTEM PERMEASE PROTEIN PROW"/>
    <property type="match status" value="1"/>
</dbReference>
<evidence type="ECO:0000313" key="8">
    <source>
        <dbReference type="Proteomes" id="UP001566476"/>
    </source>
</evidence>
<keyword evidence="4" id="KW-0472">Membrane</keyword>
<sequence>MTQKTVSRATFGRLSVGLAAAGVVAACSGESATNSAGSSQASTSDDVRTVNLGFLPGWTDGLSTAYLWKNLLEGEGYAVEFTELSDAAPLYTALAQGDVDVYPSGWPQVTHQDYMNQYGDQIEDLGAWYEGAVLTLVVPEYTDVDSIDQLAGQGARFGGRIVGIEPGAGLTRITREQAMPETYEDADGDEQQGYGLEGEYELVTSSTAAMLAELQSATDAQQDIVVTLWRPFWANTSFPVKDLADPRGAMGQAETLNSLARQGFAEDMPDVADMMSNFTLTDEQYGTLEDTVVNEYGEGRYDEGVQAWLDQNPDFRESLRS</sequence>
<name>A0ABV4I5A7_9ACTN</name>
<accession>A0ABV4I5A7</accession>
<evidence type="ECO:0000313" key="7">
    <source>
        <dbReference type="EMBL" id="MEZ0493861.1"/>
    </source>
</evidence>
<dbReference type="Gene3D" id="3.40.190.100">
    <property type="entry name" value="Glycine betaine-binding periplasmic protein, domain 2"/>
    <property type="match status" value="1"/>
</dbReference>
<reference evidence="7 8" key="1">
    <citation type="submission" date="2024-07" db="EMBL/GenBank/DDBJ databases">
        <authorList>
            <person name="Thanompreechachai J."/>
            <person name="Duangmal K."/>
        </authorList>
    </citation>
    <scope>NUCLEOTIDE SEQUENCE [LARGE SCALE GENOMIC DNA]</scope>
    <source>
        <strain evidence="7 8">TBRC 1896</strain>
    </source>
</reference>
<dbReference type="RefSeq" id="WP_370720099.1">
    <property type="nucleotide sequence ID" value="NZ_JBGGTQ010000008.1"/>
</dbReference>
<dbReference type="PANTHER" id="PTHR47737">
    <property type="entry name" value="GLYCINE BETAINE/PROLINE BETAINE TRANSPORT SYSTEM PERMEASE PROTEIN PROW"/>
    <property type="match status" value="1"/>
</dbReference>
<organism evidence="7 8">
    <name type="scientific">Kineococcus mangrovi</name>
    <dbReference type="NCBI Taxonomy" id="1660183"/>
    <lineage>
        <taxon>Bacteria</taxon>
        <taxon>Bacillati</taxon>
        <taxon>Actinomycetota</taxon>
        <taxon>Actinomycetes</taxon>
        <taxon>Kineosporiales</taxon>
        <taxon>Kineosporiaceae</taxon>
        <taxon>Kineococcus</taxon>
    </lineage>
</organism>
<evidence type="ECO:0000256" key="3">
    <source>
        <dbReference type="ARBA" id="ARBA00022475"/>
    </source>
</evidence>